<evidence type="ECO:0000313" key="5">
    <source>
        <dbReference type="Ensembl" id="ENSPFOP00000015501.1"/>
    </source>
</evidence>
<dbReference type="GeneTree" id="ENSGT00950000183089"/>
<dbReference type="GO" id="GO:0005634">
    <property type="term" value="C:nucleus"/>
    <property type="evidence" value="ECO:0007669"/>
    <property type="project" value="UniProtKB-SubCell"/>
</dbReference>
<dbReference type="Gene3D" id="1.10.10.10">
    <property type="entry name" value="Winged helix-like DNA-binding domain superfamily/Winged helix DNA-binding domain"/>
    <property type="match status" value="1"/>
</dbReference>
<evidence type="ECO:0000313" key="6">
    <source>
        <dbReference type="Proteomes" id="UP000028760"/>
    </source>
</evidence>
<keyword evidence="6" id="KW-1185">Reference proteome</keyword>
<comment type="similarity">
    <text evidence="2">Belongs to the histone H1/H5 family.</text>
</comment>
<dbReference type="PROSITE" id="PS51504">
    <property type="entry name" value="H15"/>
    <property type="match status" value="1"/>
</dbReference>
<feature type="compositionally biased region" description="Basic residues" evidence="3">
    <location>
        <begin position="106"/>
        <end position="163"/>
    </location>
</feature>
<comment type="subcellular location">
    <subcellularLocation>
        <location evidence="2">Nucleus</location>
    </subcellularLocation>
</comment>
<name>A0A087YBU8_POEFO</name>
<dbReference type="PRINTS" id="PR00624">
    <property type="entry name" value="HISTONEH5"/>
</dbReference>
<dbReference type="GO" id="GO:0006334">
    <property type="term" value="P:nucleosome assembly"/>
    <property type="evidence" value="ECO:0007669"/>
    <property type="project" value="InterPro"/>
</dbReference>
<dbReference type="InterPro" id="IPR036388">
    <property type="entry name" value="WH-like_DNA-bd_sf"/>
</dbReference>
<feature type="domain" description="H15" evidence="4">
    <location>
        <begin position="34"/>
        <end position="107"/>
    </location>
</feature>
<keyword evidence="2" id="KW-0539">Nucleus</keyword>
<dbReference type="Proteomes" id="UP000028760">
    <property type="component" value="Unassembled WGS sequence"/>
</dbReference>
<feature type="compositionally biased region" description="Basic residues" evidence="3">
    <location>
        <begin position="171"/>
        <end position="202"/>
    </location>
</feature>
<feature type="region of interest" description="Disordered" evidence="3">
    <location>
        <begin position="19"/>
        <end position="38"/>
    </location>
</feature>
<dbReference type="InterPro" id="IPR005819">
    <property type="entry name" value="H1/H5"/>
</dbReference>
<dbReference type="AlphaFoldDB" id="A0A087YBU8"/>
<feature type="compositionally biased region" description="Low complexity" evidence="3">
    <location>
        <begin position="87"/>
        <end position="102"/>
    </location>
</feature>
<reference evidence="5" key="3">
    <citation type="submission" date="2025-09" db="UniProtKB">
        <authorList>
            <consortium name="Ensembl"/>
        </authorList>
    </citation>
    <scope>IDENTIFICATION</scope>
</reference>
<dbReference type="STRING" id="48698.ENSPFOP00000015501"/>
<proteinExistence type="inferred from homology"/>
<dbReference type="InterPro" id="IPR005818">
    <property type="entry name" value="Histone_H1/H5_H15"/>
</dbReference>
<dbReference type="OMA" id="NMTEVAP"/>
<dbReference type="GO" id="GO:0003677">
    <property type="term" value="F:DNA binding"/>
    <property type="evidence" value="ECO:0007669"/>
    <property type="project" value="UniProtKB-KW"/>
</dbReference>
<keyword evidence="2" id="KW-0158">Chromosome</keyword>
<dbReference type="SUPFAM" id="SSF46785">
    <property type="entry name" value="Winged helix' DNA-binding domain"/>
    <property type="match status" value="1"/>
</dbReference>
<dbReference type="EMBL" id="AYCK01006088">
    <property type="status" value="NOT_ANNOTATED_CDS"/>
    <property type="molecule type" value="Genomic_DNA"/>
</dbReference>
<accession>A0A087YBU8</accession>
<dbReference type="Pfam" id="PF00538">
    <property type="entry name" value="Linker_histone"/>
    <property type="match status" value="1"/>
</dbReference>
<dbReference type="GO" id="GO:0000786">
    <property type="term" value="C:nucleosome"/>
    <property type="evidence" value="ECO:0007669"/>
    <property type="project" value="InterPro"/>
</dbReference>
<protein>
    <recommendedName>
        <fullName evidence="4">H15 domain-containing protein</fullName>
    </recommendedName>
</protein>
<dbReference type="eggNOG" id="KOG4012">
    <property type="taxonomic scope" value="Eukaryota"/>
</dbReference>
<evidence type="ECO:0000256" key="2">
    <source>
        <dbReference type="RuleBase" id="RU003894"/>
    </source>
</evidence>
<dbReference type="GO" id="GO:0030527">
    <property type="term" value="F:structural constituent of chromatin"/>
    <property type="evidence" value="ECO:0007669"/>
    <property type="project" value="InterPro"/>
</dbReference>
<dbReference type="Ensembl" id="ENSPFOT00000015523.1">
    <property type="protein sequence ID" value="ENSPFOP00000015501.1"/>
    <property type="gene ID" value="ENSPFOG00000015449.1"/>
</dbReference>
<reference evidence="6" key="1">
    <citation type="submission" date="2013-10" db="EMBL/GenBank/DDBJ databases">
        <authorList>
            <person name="Schartl M."/>
            <person name="Warren W."/>
        </authorList>
    </citation>
    <scope>NUCLEOTIDE SEQUENCE [LARGE SCALE GENOMIC DNA]</scope>
    <source>
        <strain evidence="6">female</strain>
    </source>
</reference>
<evidence type="ECO:0000256" key="3">
    <source>
        <dbReference type="SAM" id="MobiDB-lite"/>
    </source>
</evidence>
<feature type="region of interest" description="Disordered" evidence="3">
    <location>
        <begin position="86"/>
        <end position="202"/>
    </location>
</feature>
<sequence length="202" mass="21838">KRYQLRNMTEVAPAAVRSSAKLSMKKSASRTRKDGPSISKLIVDAVADSKERKGVSLAALKKLLARNGVDVTKSNKRINSAITKLVTGGSLSRTRGTGASGSFKIAKPKARKKKPKPAKPVKKATPKKKKKAPAKAKRPAAKKSPKKSPAKKPARKSPKKGPAKKTEATARRPKPAKRPAAKRSPAKKRPAKKAKRSYWKKV</sequence>
<evidence type="ECO:0000256" key="1">
    <source>
        <dbReference type="ARBA" id="ARBA00023125"/>
    </source>
</evidence>
<dbReference type="SMART" id="SM00526">
    <property type="entry name" value="H15"/>
    <property type="match status" value="1"/>
</dbReference>
<reference evidence="5" key="2">
    <citation type="submission" date="2025-08" db="UniProtKB">
        <authorList>
            <consortium name="Ensembl"/>
        </authorList>
    </citation>
    <scope>IDENTIFICATION</scope>
</reference>
<organism evidence="5 6">
    <name type="scientific">Poecilia formosa</name>
    <name type="common">Amazon molly</name>
    <name type="synonym">Limia formosa</name>
    <dbReference type="NCBI Taxonomy" id="48698"/>
    <lineage>
        <taxon>Eukaryota</taxon>
        <taxon>Metazoa</taxon>
        <taxon>Chordata</taxon>
        <taxon>Craniata</taxon>
        <taxon>Vertebrata</taxon>
        <taxon>Euteleostomi</taxon>
        <taxon>Actinopterygii</taxon>
        <taxon>Neopterygii</taxon>
        <taxon>Teleostei</taxon>
        <taxon>Neoteleostei</taxon>
        <taxon>Acanthomorphata</taxon>
        <taxon>Ovalentaria</taxon>
        <taxon>Atherinomorphae</taxon>
        <taxon>Cyprinodontiformes</taxon>
        <taxon>Poeciliidae</taxon>
        <taxon>Poeciliinae</taxon>
        <taxon>Poecilia</taxon>
    </lineage>
</organism>
<dbReference type="InterPro" id="IPR036390">
    <property type="entry name" value="WH_DNA-bd_sf"/>
</dbReference>
<keyword evidence="1 2" id="KW-0238">DNA-binding</keyword>
<evidence type="ECO:0000259" key="4">
    <source>
        <dbReference type="PROSITE" id="PS51504"/>
    </source>
</evidence>